<keyword evidence="4" id="KW-0066">ATP synthesis</keyword>
<sequence>MAKIEHLINKILEDAQAESRSIIEKAEAEKNGIVEKRVNEAKDIEKLTIEKAHREADLKKERIISNAMLKVRNDKLVAKQKVMDEVFNEALDELCAMPQEVFLSYLKATILSLNIKGDETIILNSYGKGLVDDSFIAELNMELSNSGKLGNLRLSETNKEFRGGFILEKNGVEINNTFEALISSYRDELEFEVANILFS</sequence>
<dbReference type="SUPFAM" id="SSF160527">
    <property type="entry name" value="V-type ATPase subunit E-like"/>
    <property type="match status" value="1"/>
</dbReference>
<evidence type="ECO:0000256" key="3">
    <source>
        <dbReference type="ARBA" id="ARBA00023065"/>
    </source>
</evidence>
<evidence type="ECO:0000256" key="4">
    <source>
        <dbReference type="HAMAP-Rule" id="MF_00311"/>
    </source>
</evidence>
<dbReference type="Proteomes" id="UP000596739">
    <property type="component" value="Unassembled WGS sequence"/>
</dbReference>
<evidence type="ECO:0000313" key="5">
    <source>
        <dbReference type="EMBL" id="MBK1809214.1"/>
    </source>
</evidence>
<keyword evidence="6" id="KW-1185">Reference proteome</keyword>
<proteinExistence type="inferred from homology"/>
<protein>
    <recommendedName>
        <fullName evidence="4">V-type proton ATPase subunit E</fullName>
    </recommendedName>
    <alternativeName>
        <fullName evidence="4">V-ATPase subunit E</fullName>
    </alternativeName>
</protein>
<keyword evidence="3 4" id="KW-0406">Ion transport</keyword>
<dbReference type="HAMAP" id="MF_00311">
    <property type="entry name" value="ATP_synth_E_arch"/>
    <property type="match status" value="1"/>
</dbReference>
<reference evidence="6" key="1">
    <citation type="submission" date="2021-01" db="EMBL/GenBank/DDBJ databases">
        <title>Genome public.</title>
        <authorList>
            <person name="Liu C."/>
            <person name="Sun Q."/>
        </authorList>
    </citation>
    <scope>NUCLEOTIDE SEQUENCE [LARGE SCALE GENOMIC DNA]</scope>
    <source>
        <strain evidence="6">YIM B02505</strain>
    </source>
</reference>
<name>A0ABS1EIL2_9CLOT</name>
<dbReference type="InterPro" id="IPR002842">
    <property type="entry name" value="ATPase_V1_Esu"/>
</dbReference>
<organism evidence="5 6">
    <name type="scientific">Clostridium yunnanense</name>
    <dbReference type="NCBI Taxonomy" id="2800325"/>
    <lineage>
        <taxon>Bacteria</taxon>
        <taxon>Bacillati</taxon>
        <taxon>Bacillota</taxon>
        <taxon>Clostridia</taxon>
        <taxon>Eubacteriales</taxon>
        <taxon>Clostridiaceae</taxon>
        <taxon>Clostridium</taxon>
    </lineage>
</organism>
<accession>A0ABS1EIL2</accession>
<evidence type="ECO:0000313" key="6">
    <source>
        <dbReference type="Proteomes" id="UP000596739"/>
    </source>
</evidence>
<dbReference type="Gene3D" id="1.20.5.620">
    <property type="entry name" value="F1F0 ATP synthase subunit B, membrane domain"/>
    <property type="match status" value="1"/>
</dbReference>
<keyword evidence="2 4" id="KW-0813">Transport</keyword>
<evidence type="ECO:0000256" key="1">
    <source>
        <dbReference type="ARBA" id="ARBA00005901"/>
    </source>
</evidence>
<keyword evidence="4" id="KW-0375">Hydrogen ion transport</keyword>
<dbReference type="Gene3D" id="3.30.2320.30">
    <property type="entry name" value="ATP synthase, E subunit, C-terminal"/>
    <property type="match status" value="1"/>
</dbReference>
<comment type="function">
    <text evidence="4">Produces ATP from ADP in the presence of a proton gradient across the membrane.</text>
</comment>
<evidence type="ECO:0000256" key="2">
    <source>
        <dbReference type="ARBA" id="ARBA00022448"/>
    </source>
</evidence>
<dbReference type="EMBL" id="JAENHN010000002">
    <property type="protein sequence ID" value="MBK1809214.1"/>
    <property type="molecule type" value="Genomic_DNA"/>
</dbReference>
<comment type="caution">
    <text evidence="5">The sequence shown here is derived from an EMBL/GenBank/DDBJ whole genome shotgun (WGS) entry which is preliminary data.</text>
</comment>
<comment type="similarity">
    <text evidence="1 4">Belongs to the V-ATPase E subunit family.</text>
</comment>
<dbReference type="InterPro" id="IPR038495">
    <property type="entry name" value="ATPase_E_C"/>
</dbReference>
<dbReference type="RefSeq" id="WP_200265759.1">
    <property type="nucleotide sequence ID" value="NZ_JAENHN010000002.1"/>
</dbReference>
<gene>
    <name evidence="4" type="primary">atpE</name>
    <name evidence="5" type="ORF">JHL18_00940</name>
</gene>
<dbReference type="Pfam" id="PF01991">
    <property type="entry name" value="vATP-synt_E"/>
    <property type="match status" value="1"/>
</dbReference>